<evidence type="ECO:0000256" key="3">
    <source>
        <dbReference type="ARBA" id="ARBA00009699"/>
    </source>
</evidence>
<evidence type="ECO:0000256" key="9">
    <source>
        <dbReference type="ARBA" id="ARBA00023295"/>
    </source>
</evidence>
<dbReference type="AlphaFoldDB" id="A0A9W9CS02"/>
<organism evidence="13 14">
    <name type="scientific">Gnomoniopsis smithogilvyi</name>
    <dbReference type="NCBI Taxonomy" id="1191159"/>
    <lineage>
        <taxon>Eukaryota</taxon>
        <taxon>Fungi</taxon>
        <taxon>Dikarya</taxon>
        <taxon>Ascomycota</taxon>
        <taxon>Pezizomycotina</taxon>
        <taxon>Sordariomycetes</taxon>
        <taxon>Sordariomycetidae</taxon>
        <taxon>Diaporthales</taxon>
        <taxon>Gnomoniaceae</taxon>
        <taxon>Gnomoniopsis</taxon>
    </lineage>
</organism>
<keyword evidence="7 11" id="KW-0472">Membrane</keyword>
<name>A0A9W9CS02_9PEZI</name>
<keyword evidence="8" id="KW-0325">Glycoprotein</keyword>
<proteinExistence type="inferred from homology"/>
<reference evidence="13" key="1">
    <citation type="submission" date="2022-10" db="EMBL/GenBank/DDBJ databases">
        <title>Tapping the CABI collections for fungal endophytes: first genome assemblies for Collariella, Neodidymelliopsis, Ascochyta clinopodiicola, Didymella pomorum, Didymosphaeria variabile, Neocosmospora piperis and Neocucurbitaria cava.</title>
        <authorList>
            <person name="Hill R."/>
        </authorList>
    </citation>
    <scope>NUCLEOTIDE SEQUENCE</scope>
    <source>
        <strain evidence="13">IMI 355082</strain>
    </source>
</reference>
<keyword evidence="11" id="KW-1133">Transmembrane helix</keyword>
<comment type="caution">
    <text evidence="13">The sequence shown here is derived from an EMBL/GenBank/DDBJ whole genome shotgun (WGS) entry which is preliminary data.</text>
</comment>
<keyword evidence="11" id="KW-0812">Transmembrane</keyword>
<keyword evidence="14" id="KW-1185">Reference proteome</keyword>
<feature type="chain" id="PRO_5040842190" description="Mannan endo-1,6-alpha-mannosidase" evidence="12">
    <location>
        <begin position="20"/>
        <end position="491"/>
    </location>
</feature>
<dbReference type="PANTHER" id="PTHR12145:SF36">
    <property type="entry name" value="MANNAN ENDO-1,6-ALPHA-MANNOSIDASE DCW1"/>
    <property type="match status" value="1"/>
</dbReference>
<comment type="catalytic activity">
    <reaction evidence="1 10">
        <text>Random hydrolysis of (1-&gt;6)-alpha-D-mannosidic linkages in unbranched (1-&gt;6)-mannans.</text>
        <dbReference type="EC" id="3.2.1.101"/>
    </reaction>
</comment>
<dbReference type="PANTHER" id="PTHR12145">
    <property type="entry name" value="MANNAN ENDO-1,6-ALPHA-MANNOSIDASE DCW1"/>
    <property type="match status" value="1"/>
</dbReference>
<dbReference type="EMBL" id="JAPEVB010000007">
    <property type="protein sequence ID" value="KAJ4385643.1"/>
    <property type="molecule type" value="Genomic_DNA"/>
</dbReference>
<evidence type="ECO:0000256" key="10">
    <source>
        <dbReference type="PIRNR" id="PIRNR016302"/>
    </source>
</evidence>
<dbReference type="Pfam" id="PF03663">
    <property type="entry name" value="Glyco_hydro_76"/>
    <property type="match status" value="1"/>
</dbReference>
<comment type="similarity">
    <text evidence="3 10">Belongs to the glycosyl hydrolase 76 family.</text>
</comment>
<gene>
    <name evidence="13" type="ORF">N0V93_010072</name>
</gene>
<dbReference type="InterPro" id="IPR005198">
    <property type="entry name" value="Glyco_hydro_76"/>
</dbReference>
<accession>A0A9W9CS02</accession>
<evidence type="ECO:0000256" key="2">
    <source>
        <dbReference type="ARBA" id="ARBA00004308"/>
    </source>
</evidence>
<evidence type="ECO:0000313" key="13">
    <source>
        <dbReference type="EMBL" id="KAJ4385643.1"/>
    </source>
</evidence>
<keyword evidence="6 10" id="KW-0378">Hydrolase</keyword>
<dbReference type="InterPro" id="IPR008928">
    <property type="entry name" value="6-hairpin_glycosidase_sf"/>
</dbReference>
<dbReference type="GO" id="GO:0008496">
    <property type="term" value="F:mannan endo-1,6-alpha-mannosidase activity"/>
    <property type="evidence" value="ECO:0007669"/>
    <property type="project" value="UniProtKB-UniRule"/>
</dbReference>
<dbReference type="OrthoDB" id="4187847at2759"/>
<dbReference type="InterPro" id="IPR014480">
    <property type="entry name" value="Mannan-1_6-alpha_mannosidase"/>
</dbReference>
<feature type="signal peptide" evidence="12">
    <location>
        <begin position="1"/>
        <end position="19"/>
    </location>
</feature>
<dbReference type="EC" id="3.2.1.101" evidence="4 10"/>
<dbReference type="GO" id="GO:0016052">
    <property type="term" value="P:carbohydrate catabolic process"/>
    <property type="evidence" value="ECO:0007669"/>
    <property type="project" value="InterPro"/>
</dbReference>
<dbReference type="FunFam" id="1.50.10.20:FF:000006">
    <property type="entry name" value="Mannan endo-1,6-alpha-mannosidase"/>
    <property type="match status" value="1"/>
</dbReference>
<keyword evidence="9 10" id="KW-0326">Glycosidase</keyword>
<evidence type="ECO:0000256" key="8">
    <source>
        <dbReference type="ARBA" id="ARBA00023180"/>
    </source>
</evidence>
<feature type="transmembrane region" description="Helical" evidence="11">
    <location>
        <begin position="440"/>
        <end position="461"/>
    </location>
</feature>
<dbReference type="GO" id="GO:0009272">
    <property type="term" value="P:fungal-type cell wall biogenesis"/>
    <property type="evidence" value="ECO:0007669"/>
    <property type="project" value="TreeGrafter"/>
</dbReference>
<dbReference type="Proteomes" id="UP001140453">
    <property type="component" value="Unassembled WGS sequence"/>
</dbReference>
<dbReference type="Gene3D" id="1.50.10.20">
    <property type="match status" value="1"/>
</dbReference>
<dbReference type="GO" id="GO:0012505">
    <property type="term" value="C:endomembrane system"/>
    <property type="evidence" value="ECO:0007669"/>
    <property type="project" value="UniProtKB-SubCell"/>
</dbReference>
<evidence type="ECO:0000256" key="7">
    <source>
        <dbReference type="ARBA" id="ARBA00023136"/>
    </source>
</evidence>
<evidence type="ECO:0000256" key="11">
    <source>
        <dbReference type="SAM" id="Phobius"/>
    </source>
</evidence>
<keyword evidence="5 12" id="KW-0732">Signal</keyword>
<dbReference type="PIRSF" id="PIRSF016302">
    <property type="entry name" value="Man_a_manosd"/>
    <property type="match status" value="1"/>
</dbReference>
<sequence length="491" mass="53031">MSTNMSLLVLLGLASLSSAALDVDLDSPDSIKTAAKAVASNLLSYYSGDEPGKTPGILPGPPPNGDYYWWEGGALWGTLVEYWHQTGDTEWNNLTEASLVFQSDNSYQPENWTISLGNDDQGFWGMSAMLAAETNFQNPPSEDSQWLALAQGVFNTQASPDRHDNVCGGGLRWQIPSTNVGYNYKNSIANGIFFNLGARLARYTSNDTYSDWAVKTWDWMEGIGIIDDHYNVFDGGHVEDNCTTITKIQFSYCAAVILEGAAFMYNYTDGSELWSGRVQGLVNRTLSYFFPNGVAVEPACEIDNKIQCDTDQLSFKGYVHRWLATSAQIAPIVYEPIMTTLKNSTAAAVKSCANVANPNGYSTATCGFRWTTGGYDGLAGAGQQMNALGALTSLLVAVDPQSVVAPVTNTSGGTSVGNPNAGGDTNFIKPLSPVQMKDRVGAGILTALILVLLSSALFWMCTEVVEGWFSQESLSEKSALMSGAIERESFR</sequence>
<comment type="subcellular location">
    <subcellularLocation>
        <location evidence="2">Endomembrane system</location>
    </subcellularLocation>
</comment>
<evidence type="ECO:0000256" key="5">
    <source>
        <dbReference type="ARBA" id="ARBA00022729"/>
    </source>
</evidence>
<evidence type="ECO:0000256" key="4">
    <source>
        <dbReference type="ARBA" id="ARBA00012350"/>
    </source>
</evidence>
<protein>
    <recommendedName>
        <fullName evidence="4 10">Mannan endo-1,6-alpha-mannosidase</fullName>
        <ecNumber evidence="4 10">3.2.1.101</ecNumber>
    </recommendedName>
</protein>
<dbReference type="SUPFAM" id="SSF48208">
    <property type="entry name" value="Six-hairpin glycosidases"/>
    <property type="match status" value="1"/>
</dbReference>
<evidence type="ECO:0000256" key="1">
    <source>
        <dbReference type="ARBA" id="ARBA00001452"/>
    </source>
</evidence>
<evidence type="ECO:0000313" key="14">
    <source>
        <dbReference type="Proteomes" id="UP001140453"/>
    </source>
</evidence>
<evidence type="ECO:0000256" key="12">
    <source>
        <dbReference type="SAM" id="SignalP"/>
    </source>
</evidence>
<evidence type="ECO:0000256" key="6">
    <source>
        <dbReference type="ARBA" id="ARBA00022801"/>
    </source>
</evidence>